<evidence type="ECO:0000256" key="1">
    <source>
        <dbReference type="SAM" id="Coils"/>
    </source>
</evidence>
<keyword evidence="1" id="KW-0175">Coiled coil</keyword>
<reference evidence="5 7" key="2">
    <citation type="submission" date="2018-11" db="EMBL/GenBank/DDBJ databases">
        <title>Genome sequences of Brenneria nigrifluens and Brenneria rubrifaciens.</title>
        <authorList>
            <person name="Poret-Peterson A.T."/>
            <person name="McClean A.E."/>
            <person name="Kluepfel D.A."/>
        </authorList>
    </citation>
    <scope>NUCLEOTIDE SEQUENCE [LARGE SCALE GENOMIC DNA]</scope>
    <source>
        <strain evidence="5 7">ATCC 13028</strain>
    </source>
</reference>
<dbReference type="RefSeq" id="WP_009110918.1">
    <property type="nucleotide sequence ID" value="NZ_CP034036.1"/>
</dbReference>
<evidence type="ECO:0000256" key="2">
    <source>
        <dbReference type="SAM" id="Phobius"/>
    </source>
</evidence>
<dbReference type="Proteomes" id="UP000303847">
    <property type="component" value="Chromosome"/>
</dbReference>
<dbReference type="EMBL" id="QDKK01000026">
    <property type="protein sequence ID" value="PWC23301.1"/>
    <property type="molecule type" value="Genomic_DNA"/>
</dbReference>
<gene>
    <name evidence="4" type="ORF">DDT54_15825</name>
    <name evidence="5" type="ORF">EH206_00695</name>
</gene>
<accession>A0A2U1UNV8</accession>
<keyword evidence="2" id="KW-0472">Membrane</keyword>
<feature type="transmembrane region" description="Helical" evidence="2">
    <location>
        <begin position="96"/>
        <end position="124"/>
    </location>
</feature>
<evidence type="ECO:0000313" key="7">
    <source>
        <dbReference type="Proteomes" id="UP000303847"/>
    </source>
</evidence>
<feature type="signal peptide" evidence="3">
    <location>
        <begin position="1"/>
        <end position="23"/>
    </location>
</feature>
<evidence type="ECO:0000313" key="5">
    <source>
        <dbReference type="EMBL" id="QCR02865.1"/>
    </source>
</evidence>
<feature type="coiled-coil region" evidence="1">
    <location>
        <begin position="64"/>
        <end position="91"/>
    </location>
</feature>
<reference evidence="4 6" key="1">
    <citation type="submission" date="2018-04" db="EMBL/GenBank/DDBJ databases">
        <title>Brenneria corticis sp.nov.</title>
        <authorList>
            <person name="Li Y."/>
        </authorList>
    </citation>
    <scope>NUCLEOTIDE SEQUENCE [LARGE SCALE GENOMIC DNA]</scope>
    <source>
        <strain evidence="4 6">LMG 2694</strain>
    </source>
</reference>
<dbReference type="AlphaFoldDB" id="A0A2U1UNV8"/>
<evidence type="ECO:0000313" key="4">
    <source>
        <dbReference type="EMBL" id="PWC23301.1"/>
    </source>
</evidence>
<keyword evidence="3" id="KW-0732">Signal</keyword>
<evidence type="ECO:0000313" key="6">
    <source>
        <dbReference type="Proteomes" id="UP000295985"/>
    </source>
</evidence>
<evidence type="ECO:0000256" key="3">
    <source>
        <dbReference type="SAM" id="SignalP"/>
    </source>
</evidence>
<dbReference type="EMBL" id="CP034036">
    <property type="protein sequence ID" value="QCR02865.1"/>
    <property type="molecule type" value="Genomic_DNA"/>
</dbReference>
<name>A0A2U1UNV8_9GAMM</name>
<proteinExistence type="predicted"/>
<keyword evidence="2" id="KW-0812">Transmembrane</keyword>
<feature type="chain" id="PRO_5015526939" evidence="3">
    <location>
        <begin position="24"/>
        <end position="203"/>
    </location>
</feature>
<organism evidence="4 6">
    <name type="scientific">Brenneria nigrifluens DSM 30175 = ATCC 13028</name>
    <dbReference type="NCBI Taxonomy" id="1121120"/>
    <lineage>
        <taxon>Bacteria</taxon>
        <taxon>Pseudomonadati</taxon>
        <taxon>Pseudomonadota</taxon>
        <taxon>Gammaproteobacteria</taxon>
        <taxon>Enterobacterales</taxon>
        <taxon>Pectobacteriaceae</taxon>
        <taxon>Brenneria</taxon>
    </lineage>
</organism>
<sequence>MNKVSYFYLLLLLTCSAPHAVNAQTAVNEGSLLGTSTPAVSTYTENMVHEENVNQNQELQYQKLLVLNSLINDQKQQIQSMQDKIDKLENSSGLNFAVWTGILLASVAVILTVLGIVMALFSFLGYKKMINSAQDAATKISTEKASEVTEKLAPVVTENVLLKLIAQGNFDAVIFSAVQKVTYRGIEFSSGDMLEDNKQEGVE</sequence>
<keyword evidence="7" id="KW-1185">Reference proteome</keyword>
<keyword evidence="2" id="KW-1133">Transmembrane helix</keyword>
<protein>
    <submittedName>
        <fullName evidence="4">Uncharacterized protein</fullName>
    </submittedName>
</protein>
<dbReference type="Proteomes" id="UP000295985">
    <property type="component" value="Unassembled WGS sequence"/>
</dbReference>